<feature type="transmembrane region" description="Helical" evidence="2">
    <location>
        <begin position="67"/>
        <end position="90"/>
    </location>
</feature>
<evidence type="ECO:0000313" key="3">
    <source>
        <dbReference type="EMBL" id="CUS53380.1"/>
    </source>
</evidence>
<feature type="region of interest" description="Disordered" evidence="1">
    <location>
        <begin position="121"/>
        <end position="143"/>
    </location>
</feature>
<organism evidence="3">
    <name type="scientific">hydrothermal vent metagenome</name>
    <dbReference type="NCBI Taxonomy" id="652676"/>
    <lineage>
        <taxon>unclassified sequences</taxon>
        <taxon>metagenomes</taxon>
        <taxon>ecological metagenomes</taxon>
    </lineage>
</organism>
<dbReference type="Pfam" id="PF04186">
    <property type="entry name" value="FxsA"/>
    <property type="match status" value="1"/>
</dbReference>
<feature type="compositionally biased region" description="Polar residues" evidence="1">
    <location>
        <begin position="121"/>
        <end position="133"/>
    </location>
</feature>
<reference evidence="3" key="1">
    <citation type="submission" date="2015-10" db="EMBL/GenBank/DDBJ databases">
        <authorList>
            <person name="Gilbert D.G."/>
        </authorList>
    </citation>
    <scope>NUCLEOTIDE SEQUENCE</scope>
</reference>
<evidence type="ECO:0000256" key="1">
    <source>
        <dbReference type="SAM" id="MobiDB-lite"/>
    </source>
</evidence>
<proteinExistence type="predicted"/>
<dbReference type="EMBL" id="CZRL01000097">
    <property type="protein sequence ID" value="CUS53380.1"/>
    <property type="molecule type" value="Genomic_DNA"/>
</dbReference>
<dbReference type="GO" id="GO:0016020">
    <property type="term" value="C:membrane"/>
    <property type="evidence" value="ECO:0007669"/>
    <property type="project" value="InterPro"/>
</dbReference>
<feature type="transmembrane region" description="Helical" evidence="2">
    <location>
        <begin position="26"/>
        <end position="46"/>
    </location>
</feature>
<gene>
    <name evidence="3" type="ORF">MGWOODY_XGa1404</name>
</gene>
<evidence type="ECO:0000256" key="2">
    <source>
        <dbReference type="SAM" id="Phobius"/>
    </source>
</evidence>
<dbReference type="NCBIfam" id="NF008528">
    <property type="entry name" value="PRK11463.1-2"/>
    <property type="match status" value="1"/>
</dbReference>
<keyword evidence="2" id="KW-0812">Transmembrane</keyword>
<dbReference type="PANTHER" id="PTHR35335">
    <property type="entry name" value="UPF0716 PROTEIN FXSA"/>
    <property type="match status" value="1"/>
</dbReference>
<dbReference type="AlphaFoldDB" id="A0A160TWM0"/>
<keyword evidence="2" id="KW-1133">Transmembrane helix</keyword>
<protein>
    <submittedName>
        <fullName evidence="3">FxsA protein</fullName>
    </submittedName>
</protein>
<name>A0A160TWM0_9ZZZZ</name>
<dbReference type="PANTHER" id="PTHR35335:SF1">
    <property type="entry name" value="UPF0716 PROTEIN FXSA"/>
    <property type="match status" value="1"/>
</dbReference>
<accession>A0A160TWM0</accession>
<feature type="compositionally biased region" description="Basic and acidic residues" evidence="1">
    <location>
        <begin position="134"/>
        <end position="143"/>
    </location>
</feature>
<sequence>MPTIFLIFLAVPLVEIFLLIKMGNVIGAPWTIALVVLTALVGAWLVRLQGLSALNRVRQSAARGELPALELLEGLFLLAAGALLLTPGFFTDIVGFACLTPPLRRSLIRLAVRRFGPIHPGSTSVNSSPGKSSIETDYHRLDD</sequence>
<dbReference type="InterPro" id="IPR007313">
    <property type="entry name" value="FxsA"/>
</dbReference>
<keyword evidence="2" id="KW-0472">Membrane</keyword>